<reference evidence="2 3" key="1">
    <citation type="submission" date="2024-01" db="EMBL/GenBank/DDBJ databases">
        <title>The complete chloroplast genome sequence of Lithospermum erythrorhizon: insights into the phylogenetic relationship among Boraginaceae species and the maternal lineages of purple gromwells.</title>
        <authorList>
            <person name="Okada T."/>
            <person name="Watanabe K."/>
        </authorList>
    </citation>
    <scope>NUCLEOTIDE SEQUENCE [LARGE SCALE GENOMIC DNA]</scope>
</reference>
<sequence length="170" mass="18848">MGGIRHARGRNSINVARSESGGRHIWSKAYQISTWRICDPAHYQKRTSSSQTMPASPATGEEEIIDLEQFAHEEYLHNLFDFMSGIYIIVPQPQTLPTIPQTPSQPAKPHPQEVPSQTPIGPIIQPQVPMKKRKKIGPIMSCSQLVPNADGIIQKMRKTKGKGKSLSQGS</sequence>
<dbReference type="EMBL" id="BAABME010010008">
    <property type="protein sequence ID" value="GAA0176217.1"/>
    <property type="molecule type" value="Genomic_DNA"/>
</dbReference>
<keyword evidence="3" id="KW-1185">Reference proteome</keyword>
<organism evidence="2 3">
    <name type="scientific">Lithospermum erythrorhizon</name>
    <name type="common">Purple gromwell</name>
    <name type="synonym">Lithospermum officinale var. erythrorhizon</name>
    <dbReference type="NCBI Taxonomy" id="34254"/>
    <lineage>
        <taxon>Eukaryota</taxon>
        <taxon>Viridiplantae</taxon>
        <taxon>Streptophyta</taxon>
        <taxon>Embryophyta</taxon>
        <taxon>Tracheophyta</taxon>
        <taxon>Spermatophyta</taxon>
        <taxon>Magnoliopsida</taxon>
        <taxon>eudicotyledons</taxon>
        <taxon>Gunneridae</taxon>
        <taxon>Pentapetalae</taxon>
        <taxon>asterids</taxon>
        <taxon>lamiids</taxon>
        <taxon>Boraginales</taxon>
        <taxon>Boraginaceae</taxon>
        <taxon>Boraginoideae</taxon>
        <taxon>Lithospermeae</taxon>
        <taxon>Lithospermum</taxon>
    </lineage>
</organism>
<dbReference type="AlphaFoldDB" id="A0AAV3RPG4"/>
<evidence type="ECO:0000313" key="3">
    <source>
        <dbReference type="Proteomes" id="UP001454036"/>
    </source>
</evidence>
<gene>
    <name evidence="2" type="ORF">LIER_29250</name>
</gene>
<comment type="caution">
    <text evidence="2">The sequence shown here is derived from an EMBL/GenBank/DDBJ whole genome shotgun (WGS) entry which is preliminary data.</text>
</comment>
<accession>A0AAV3RPG4</accession>
<evidence type="ECO:0000256" key="1">
    <source>
        <dbReference type="SAM" id="MobiDB-lite"/>
    </source>
</evidence>
<evidence type="ECO:0000313" key="2">
    <source>
        <dbReference type="EMBL" id="GAA0176217.1"/>
    </source>
</evidence>
<feature type="region of interest" description="Disordered" evidence="1">
    <location>
        <begin position="98"/>
        <end position="126"/>
    </location>
</feature>
<protein>
    <submittedName>
        <fullName evidence="2">Uncharacterized protein</fullName>
    </submittedName>
</protein>
<name>A0AAV3RPG4_LITER</name>
<dbReference type="Proteomes" id="UP001454036">
    <property type="component" value="Unassembled WGS sequence"/>
</dbReference>
<proteinExistence type="predicted"/>